<feature type="compositionally biased region" description="Basic and acidic residues" evidence="1">
    <location>
        <begin position="341"/>
        <end position="352"/>
    </location>
</feature>
<comment type="caution">
    <text evidence="4">The sequence shown here is derived from an EMBL/GenBank/DDBJ whole genome shotgun (WGS) entry which is preliminary data.</text>
</comment>
<evidence type="ECO:0000313" key="4">
    <source>
        <dbReference type="EMBL" id="GGR23614.1"/>
    </source>
</evidence>
<proteinExistence type="predicted"/>
<evidence type="ECO:0000256" key="2">
    <source>
        <dbReference type="SAM" id="Phobius"/>
    </source>
</evidence>
<dbReference type="PANTHER" id="PTHR34351:SF1">
    <property type="entry name" value="SLR1927 PROTEIN"/>
    <property type="match status" value="1"/>
</dbReference>
<feature type="transmembrane region" description="Helical" evidence="2">
    <location>
        <begin position="42"/>
        <end position="61"/>
    </location>
</feature>
<organism evidence="4 5">
    <name type="scientific">Agromyces mediolanus</name>
    <name type="common">Corynebacterium mediolanum</name>
    <dbReference type="NCBI Taxonomy" id="41986"/>
    <lineage>
        <taxon>Bacteria</taxon>
        <taxon>Bacillati</taxon>
        <taxon>Actinomycetota</taxon>
        <taxon>Actinomycetes</taxon>
        <taxon>Micrococcales</taxon>
        <taxon>Microbacteriaceae</taxon>
        <taxon>Agromyces</taxon>
    </lineage>
</organism>
<evidence type="ECO:0000259" key="3">
    <source>
        <dbReference type="Pfam" id="PF01882"/>
    </source>
</evidence>
<dbReference type="PANTHER" id="PTHR34351">
    <property type="entry name" value="SLR1927 PROTEIN-RELATED"/>
    <property type="match status" value="1"/>
</dbReference>
<name>A0A918CHS3_AGRME</name>
<reference evidence="4" key="1">
    <citation type="journal article" date="2014" name="Int. J. Syst. Evol. Microbiol.">
        <title>Complete genome sequence of Corynebacterium casei LMG S-19264T (=DSM 44701T), isolated from a smear-ripened cheese.</title>
        <authorList>
            <consortium name="US DOE Joint Genome Institute (JGI-PGF)"/>
            <person name="Walter F."/>
            <person name="Albersmeier A."/>
            <person name="Kalinowski J."/>
            <person name="Ruckert C."/>
        </authorList>
    </citation>
    <scope>NUCLEOTIDE SEQUENCE</scope>
    <source>
        <strain evidence="4">JCM 3346</strain>
    </source>
</reference>
<sequence length="458" mass="49821">MPASTRRQPRTVPRLTRRGTALVVIGAVLAGVSLRFDLRDVLLLAFVAIAMPVVGLCYAALRMPKLAVTRVFAPATVAAGGSTRVRLTVQNRSRRPFDGARWRDEAPAPLLAPGEEILPGVGPWERTLPSGDDTVRLDYLLRTPRRGAYPVGPLQLSLGDPFGLAVMRRAVGGERELLVTPRVTAIDGAVARTASVDGTRHGLQRRTHPNSDELIAREYRYGDPLRRVNWAATARRGELMVREEEQRGDAEARLLLDSAPRSRGDDAHRGDAPDFEFELAVEVAASIGIHLLDRGYRLRLDPLEEGAPGRGEYREPGGGAAVLLEDLARIPAPGASRRREHGGARPARDERAGGAARLTATRDRRAPMPGFAVLVRPTEERLAELAALRPAFAPAVAVVLPTVAERSVDALERADWRVVRIRRAAELTTAFGPGRMPVPPAARETTWDEFLAGERDAP</sequence>
<keyword evidence="2" id="KW-0472">Membrane</keyword>
<evidence type="ECO:0000256" key="1">
    <source>
        <dbReference type="SAM" id="MobiDB-lite"/>
    </source>
</evidence>
<dbReference type="Pfam" id="PF01882">
    <property type="entry name" value="DUF58"/>
    <property type="match status" value="1"/>
</dbReference>
<dbReference type="AlphaFoldDB" id="A0A918CHS3"/>
<feature type="transmembrane region" description="Helical" evidence="2">
    <location>
        <begin position="20"/>
        <end position="36"/>
    </location>
</feature>
<protein>
    <recommendedName>
        <fullName evidence="3">DUF58 domain-containing protein</fullName>
    </recommendedName>
</protein>
<keyword evidence="2" id="KW-0812">Transmembrane</keyword>
<keyword evidence="2" id="KW-1133">Transmembrane helix</keyword>
<dbReference type="InterPro" id="IPR002881">
    <property type="entry name" value="DUF58"/>
</dbReference>
<reference evidence="4" key="2">
    <citation type="submission" date="2020-09" db="EMBL/GenBank/DDBJ databases">
        <authorList>
            <person name="Sun Q."/>
            <person name="Ohkuma M."/>
        </authorList>
    </citation>
    <scope>NUCLEOTIDE SEQUENCE</scope>
    <source>
        <strain evidence="4">JCM 3346</strain>
    </source>
</reference>
<keyword evidence="5" id="KW-1185">Reference proteome</keyword>
<accession>A0A918CHS3</accession>
<dbReference type="RefSeq" id="WP_189084773.1">
    <property type="nucleotide sequence ID" value="NZ_BMRJ01000001.1"/>
</dbReference>
<dbReference type="Proteomes" id="UP000610303">
    <property type="component" value="Unassembled WGS sequence"/>
</dbReference>
<evidence type="ECO:0000313" key="5">
    <source>
        <dbReference type="Proteomes" id="UP000610303"/>
    </source>
</evidence>
<gene>
    <name evidence="4" type="ORF">GCM10010196_16770</name>
</gene>
<feature type="region of interest" description="Disordered" evidence="1">
    <location>
        <begin position="333"/>
        <end position="358"/>
    </location>
</feature>
<feature type="domain" description="DUF58" evidence="3">
    <location>
        <begin position="216"/>
        <end position="297"/>
    </location>
</feature>
<dbReference type="EMBL" id="BMRJ01000001">
    <property type="protein sequence ID" value="GGR23614.1"/>
    <property type="molecule type" value="Genomic_DNA"/>
</dbReference>